<accession>A0A6P8ZWF0</accession>
<evidence type="ECO:0000256" key="1">
    <source>
        <dbReference type="SAM" id="MobiDB-lite"/>
    </source>
</evidence>
<feature type="compositionally biased region" description="Low complexity" evidence="1">
    <location>
        <begin position="99"/>
        <end position="119"/>
    </location>
</feature>
<dbReference type="KEGG" id="tpal:117650399"/>
<evidence type="ECO:0000313" key="4">
    <source>
        <dbReference type="RefSeq" id="XP_034249708.1"/>
    </source>
</evidence>
<name>A0A6P8ZWF0_THRPL</name>
<organism evidence="3">
    <name type="scientific">Thrips palmi</name>
    <name type="common">Melon thrips</name>
    <dbReference type="NCBI Taxonomy" id="161013"/>
    <lineage>
        <taxon>Eukaryota</taxon>
        <taxon>Metazoa</taxon>
        <taxon>Ecdysozoa</taxon>
        <taxon>Arthropoda</taxon>
        <taxon>Hexapoda</taxon>
        <taxon>Insecta</taxon>
        <taxon>Pterygota</taxon>
        <taxon>Neoptera</taxon>
        <taxon>Paraneoptera</taxon>
        <taxon>Thysanoptera</taxon>
        <taxon>Terebrantia</taxon>
        <taxon>Thripoidea</taxon>
        <taxon>Thripidae</taxon>
        <taxon>Thrips</taxon>
    </lineage>
</organism>
<evidence type="ECO:0000313" key="2">
    <source>
        <dbReference type="Proteomes" id="UP000515158"/>
    </source>
</evidence>
<feature type="region of interest" description="Disordered" evidence="1">
    <location>
        <begin position="689"/>
        <end position="720"/>
    </location>
</feature>
<dbReference type="RefSeq" id="XP_034249707.1">
    <property type="nucleotide sequence ID" value="XM_034393816.1"/>
</dbReference>
<feature type="region of interest" description="Disordered" evidence="1">
    <location>
        <begin position="59"/>
        <end position="120"/>
    </location>
</feature>
<protein>
    <submittedName>
        <fullName evidence="3 4">Uncharacterized protein LOC117650399</fullName>
    </submittedName>
</protein>
<proteinExistence type="predicted"/>
<feature type="compositionally biased region" description="Low complexity" evidence="1">
    <location>
        <begin position="63"/>
        <end position="90"/>
    </location>
</feature>
<keyword evidence="2" id="KW-1185">Reference proteome</keyword>
<evidence type="ECO:0000313" key="3">
    <source>
        <dbReference type="RefSeq" id="XP_034249707.1"/>
    </source>
</evidence>
<dbReference type="RefSeq" id="XP_034249708.1">
    <property type="nucleotide sequence ID" value="XM_034393817.1"/>
</dbReference>
<feature type="compositionally biased region" description="Basic residues" evidence="1">
    <location>
        <begin position="708"/>
        <end position="720"/>
    </location>
</feature>
<dbReference type="OrthoDB" id="7764986at2759"/>
<feature type="compositionally biased region" description="Basic and acidic residues" evidence="1">
    <location>
        <begin position="698"/>
        <end position="707"/>
    </location>
</feature>
<sequence length="938" mass="105958">MGIYCASCEQRISGGIDAFEKHLQRHASPFICCEGDCQRRKFAVKSSLYRHLRDHHIEECDSSSDSSSASSSASSASSSATCSESSSQESDQSHEGDDSTSSSDNVDDNTNGNNINSSEESIHDVTEEIISRNEFDISLERAAARLILDLLKRGNVTGTAVSVVIEESQLFVSTIVDVVKKEIATNLKNKDVEDGIIQQCVNNVSASEPFKFLKTKDQQQNYFEKNFGLVKRQPEFLGYRDDHKVDSNGVSIPTQVRVNFQYVSVTKMLTAVLNNKVLHKLIHSEKKSTDGKIRSFLDGSLAATHPLISEYPFTIRITLHTDDFDTPNPLGSKTGIHKISEINYQLQNLPAEENARLRSVFVMAYAYKEDLPVDGIGAMLDPFFLEMEQLETADGVEINVNGRPYTLRATLVAGAADDLAAHEALGLYSPSCRRFCSICTILKKDFYQDIFAQGELRTKELHQFHLRELLERSEEFMKANYGVQLNAALQRRAKYAEFPEALIKDGMHDLLKGVVPMEIKLALHEFCFVKKYFDVFYFNHRIATFNYGPGDSNNKPSPNFTIASVENKGCYTLHQTAAQTWCLLQVFPFLVGDKVPLDNPHLRLIVHLKCICRVIFSHVLAESDFQELDTNIYDHHKLFFTLYPPTEEPPAAAAVDVDAAVEEDEDNPEENEDFLQDPVELLVDGHVTQEENNNPGDEAGHSTNEPKKKQKKKKPKKIRPLHKHHHLLHYIWLMRKFGPAVLYWCMRYEGKHALAKRFGTIVCNHKNLPVSFLDIQQMYQCAELMDLDTEVLNEIFISKGSLKVAGECPHFNALSVHGINEEEVLEEVTKVEIAGFLHQEGLYVNLQLADNDNAPLFGRICNIYVHNENVYLITKDFKGVYDSRFDAFLIESEAVPLVRALLLTDLFLDKPMTAWTVNSESFYLSPRRCLAEALMQNP</sequence>
<reference evidence="3 4" key="1">
    <citation type="submission" date="2025-04" db="UniProtKB">
        <authorList>
            <consortium name="RefSeq"/>
        </authorList>
    </citation>
    <scope>IDENTIFICATION</scope>
    <source>
        <tissue evidence="3 4">Total insect</tissue>
    </source>
</reference>
<gene>
    <name evidence="3 4" type="primary">LOC117650399</name>
</gene>
<dbReference type="Proteomes" id="UP000515158">
    <property type="component" value="Unplaced"/>
</dbReference>
<dbReference type="AlphaFoldDB" id="A0A6P8ZWF0"/>
<dbReference type="GeneID" id="117650399"/>